<organism evidence="3 4">
    <name type="scientific">Blautia intestinihominis</name>
    <dbReference type="NCBI Taxonomy" id="3133152"/>
    <lineage>
        <taxon>Bacteria</taxon>
        <taxon>Bacillati</taxon>
        <taxon>Bacillota</taxon>
        <taxon>Clostridia</taxon>
        <taxon>Lachnospirales</taxon>
        <taxon>Lachnospiraceae</taxon>
        <taxon>Blautia</taxon>
    </lineage>
</organism>
<evidence type="ECO:0000313" key="3">
    <source>
        <dbReference type="EMBL" id="MEQ2359109.1"/>
    </source>
</evidence>
<evidence type="ECO:0000313" key="4">
    <source>
        <dbReference type="Proteomes" id="UP001446032"/>
    </source>
</evidence>
<feature type="signal peptide" evidence="1">
    <location>
        <begin position="1"/>
        <end position="23"/>
    </location>
</feature>
<dbReference type="SMART" id="SM00635">
    <property type="entry name" value="BID_2"/>
    <property type="match status" value="1"/>
</dbReference>
<dbReference type="InterPro" id="IPR003343">
    <property type="entry name" value="Big_2"/>
</dbReference>
<dbReference type="RefSeq" id="WP_022214195.1">
    <property type="nucleotide sequence ID" value="NZ_JBBMEI010000039.1"/>
</dbReference>
<dbReference type="Proteomes" id="UP001446032">
    <property type="component" value="Unassembled WGS sequence"/>
</dbReference>
<keyword evidence="1" id="KW-0732">Signal</keyword>
<accession>A0ABV1ALQ0</accession>
<dbReference type="Gene3D" id="2.60.40.1080">
    <property type="match status" value="1"/>
</dbReference>
<evidence type="ECO:0000256" key="1">
    <source>
        <dbReference type="SAM" id="SignalP"/>
    </source>
</evidence>
<evidence type="ECO:0000259" key="2">
    <source>
        <dbReference type="SMART" id="SM00635"/>
    </source>
</evidence>
<protein>
    <submittedName>
        <fullName evidence="3">Ig-like domain-containing protein</fullName>
    </submittedName>
</protein>
<feature type="chain" id="PRO_5046238868" evidence="1">
    <location>
        <begin position="24"/>
        <end position="263"/>
    </location>
</feature>
<gene>
    <name evidence="3" type="ORF">WMO75_12375</name>
</gene>
<sequence length="263" mass="29398">MKKTLKRILVCLMCIVMFQTAFIPTKIQAAAVKLNKTSVTLATGKNYTLKLQGTKQKPTWKSSNTRIASVSSGGKVTARRTGKATITAKVGKKNYKCNVTVTPDYNQIYYKYLASHHKDIRWYYILNVDKTGAPEMITTSSGGGTTSYNVYTISGSKVVLAGSYGAKGISMSPPTISYVSKYKCLYADGWTNFIGGTWANMYGMSAKKLVLKYHAREAHSRGDSYYYGRTDSSAKRVSKAAYIRYYNTYFKNHKTYKMKANNK</sequence>
<keyword evidence="4" id="KW-1185">Reference proteome</keyword>
<dbReference type="Pfam" id="PF02368">
    <property type="entry name" value="Big_2"/>
    <property type="match status" value="1"/>
</dbReference>
<reference evidence="3 4" key="1">
    <citation type="submission" date="2024-03" db="EMBL/GenBank/DDBJ databases">
        <title>Human intestinal bacterial collection.</title>
        <authorList>
            <person name="Pauvert C."/>
            <person name="Hitch T.C.A."/>
            <person name="Clavel T."/>
        </authorList>
    </citation>
    <scope>NUCLEOTIDE SEQUENCE [LARGE SCALE GENOMIC DNA]</scope>
    <source>
        <strain evidence="3 4">CLA-AA-H95</strain>
    </source>
</reference>
<proteinExistence type="predicted"/>
<dbReference type="EMBL" id="JBBMEI010000039">
    <property type="protein sequence ID" value="MEQ2359109.1"/>
    <property type="molecule type" value="Genomic_DNA"/>
</dbReference>
<dbReference type="InterPro" id="IPR008964">
    <property type="entry name" value="Invasin/intimin_cell_adhesion"/>
</dbReference>
<name>A0ABV1ALQ0_9FIRM</name>
<dbReference type="SUPFAM" id="SSF49373">
    <property type="entry name" value="Invasin/intimin cell-adhesion fragments"/>
    <property type="match status" value="1"/>
</dbReference>
<comment type="caution">
    <text evidence="3">The sequence shown here is derived from an EMBL/GenBank/DDBJ whole genome shotgun (WGS) entry which is preliminary data.</text>
</comment>
<feature type="domain" description="BIG2" evidence="2">
    <location>
        <begin position="28"/>
        <end position="100"/>
    </location>
</feature>